<dbReference type="RefSeq" id="XP_002505791.1">
    <property type="nucleotide sequence ID" value="XM_002505745.1"/>
</dbReference>
<feature type="non-terminal residue" evidence="2">
    <location>
        <position position="179"/>
    </location>
</feature>
<sequence>PTGRPGWDEPRADRGGPPGGGLFGGNGGGPDGGGGGNKVTNFLVAGAFIVGMGAGVAFDTSVNLEPTNVASRDILDRQTPSSEVCMANGASAMVFDQRVFLSLNPFNIYVSQPEVKPGCVLRRSNWSILERNKLVNADQEADCKRNMNTFAFVGDLDKSPEVSCVYHSEEAENQYMKDP</sequence>
<name>C1EF90_MICCC</name>
<dbReference type="InterPro" id="IPR021511">
    <property type="entry name" value="DUF3172"/>
</dbReference>
<reference evidence="2 3" key="1">
    <citation type="journal article" date="2009" name="Science">
        <title>Green evolution and dynamic adaptations revealed by genomes of the marine picoeukaryotes Micromonas.</title>
        <authorList>
            <person name="Worden A.Z."/>
            <person name="Lee J.H."/>
            <person name="Mock T."/>
            <person name="Rouze P."/>
            <person name="Simmons M.P."/>
            <person name="Aerts A.L."/>
            <person name="Allen A.E."/>
            <person name="Cuvelier M.L."/>
            <person name="Derelle E."/>
            <person name="Everett M.V."/>
            <person name="Foulon E."/>
            <person name="Grimwood J."/>
            <person name="Gundlach H."/>
            <person name="Henrissat B."/>
            <person name="Napoli C."/>
            <person name="McDonald S.M."/>
            <person name="Parker M.S."/>
            <person name="Rombauts S."/>
            <person name="Salamov A."/>
            <person name="Von Dassow P."/>
            <person name="Badger J.H."/>
            <person name="Coutinho P.M."/>
            <person name="Demir E."/>
            <person name="Dubchak I."/>
            <person name="Gentemann C."/>
            <person name="Eikrem W."/>
            <person name="Gready J.E."/>
            <person name="John U."/>
            <person name="Lanier W."/>
            <person name="Lindquist E.A."/>
            <person name="Lucas S."/>
            <person name="Mayer K.F."/>
            <person name="Moreau H."/>
            <person name="Not F."/>
            <person name="Otillar R."/>
            <person name="Panaud O."/>
            <person name="Pangilinan J."/>
            <person name="Paulsen I."/>
            <person name="Piegu B."/>
            <person name="Poliakov A."/>
            <person name="Robbens S."/>
            <person name="Schmutz J."/>
            <person name="Toulza E."/>
            <person name="Wyss T."/>
            <person name="Zelensky A."/>
            <person name="Zhou K."/>
            <person name="Armbrust E.V."/>
            <person name="Bhattacharya D."/>
            <person name="Goodenough U.W."/>
            <person name="Van de Peer Y."/>
            <person name="Grigoriev I.V."/>
        </authorList>
    </citation>
    <scope>NUCLEOTIDE SEQUENCE [LARGE SCALE GENOMIC DNA]</scope>
    <source>
        <strain evidence="3">RCC299 / NOUM17</strain>
    </source>
</reference>
<dbReference type="AlphaFoldDB" id="C1EF90"/>
<dbReference type="KEGG" id="mis:MICPUN_73135"/>
<dbReference type="GeneID" id="8248482"/>
<dbReference type="OrthoDB" id="197940at2759"/>
<dbReference type="InParanoid" id="C1EF90"/>
<gene>
    <name evidence="2" type="ORF">MICPUN_73135</name>
</gene>
<dbReference type="EMBL" id="CP001331">
    <property type="protein sequence ID" value="ACO67049.1"/>
    <property type="molecule type" value="Genomic_DNA"/>
</dbReference>
<proteinExistence type="predicted"/>
<evidence type="ECO:0000313" key="3">
    <source>
        <dbReference type="Proteomes" id="UP000002009"/>
    </source>
</evidence>
<evidence type="ECO:0000313" key="2">
    <source>
        <dbReference type="EMBL" id="ACO67049.1"/>
    </source>
</evidence>
<dbReference type="STRING" id="296587.C1EF90"/>
<feature type="compositionally biased region" description="Gly residues" evidence="1">
    <location>
        <begin position="16"/>
        <end position="33"/>
    </location>
</feature>
<dbReference type="eggNOG" id="ENOG502S1FT">
    <property type="taxonomic scope" value="Eukaryota"/>
</dbReference>
<dbReference type="Proteomes" id="UP000002009">
    <property type="component" value="Chromosome 13"/>
</dbReference>
<evidence type="ECO:0000256" key="1">
    <source>
        <dbReference type="SAM" id="MobiDB-lite"/>
    </source>
</evidence>
<dbReference type="Pfam" id="PF11371">
    <property type="entry name" value="DUF3172"/>
    <property type="match status" value="1"/>
</dbReference>
<feature type="region of interest" description="Disordered" evidence="1">
    <location>
        <begin position="1"/>
        <end position="33"/>
    </location>
</feature>
<evidence type="ECO:0008006" key="4">
    <source>
        <dbReference type="Google" id="ProtNLM"/>
    </source>
</evidence>
<protein>
    <recommendedName>
        <fullName evidence="4">DUF3172 domain-containing protein</fullName>
    </recommendedName>
</protein>
<feature type="compositionally biased region" description="Basic and acidic residues" evidence="1">
    <location>
        <begin position="1"/>
        <end position="14"/>
    </location>
</feature>
<organism evidence="2 3">
    <name type="scientific">Micromonas commoda (strain RCC299 / NOUM17 / CCMP2709)</name>
    <name type="common">Picoplanktonic green alga</name>
    <dbReference type="NCBI Taxonomy" id="296587"/>
    <lineage>
        <taxon>Eukaryota</taxon>
        <taxon>Viridiplantae</taxon>
        <taxon>Chlorophyta</taxon>
        <taxon>Mamiellophyceae</taxon>
        <taxon>Mamiellales</taxon>
        <taxon>Mamiellaceae</taxon>
        <taxon>Micromonas</taxon>
    </lineage>
</organism>
<feature type="non-terminal residue" evidence="2">
    <location>
        <position position="1"/>
    </location>
</feature>
<keyword evidence="3" id="KW-1185">Reference proteome</keyword>
<accession>C1EF90</accession>
<dbReference type="OMA" id="RECKQRM"/>